<evidence type="ECO:0000259" key="12">
    <source>
        <dbReference type="PROSITE" id="PS51746"/>
    </source>
</evidence>
<dbReference type="SUPFAM" id="SSF81606">
    <property type="entry name" value="PP2C-like"/>
    <property type="match status" value="1"/>
</dbReference>
<name>A0A1R1XLM2_9FUNG</name>
<dbReference type="CDD" id="cd00143">
    <property type="entry name" value="PP2Cc"/>
    <property type="match status" value="1"/>
</dbReference>
<dbReference type="InterPro" id="IPR015655">
    <property type="entry name" value="PP2C"/>
</dbReference>
<gene>
    <name evidence="13" type="ORF">AYI70_g7235</name>
</gene>
<keyword evidence="7 10" id="KW-0904">Protein phosphatase</keyword>
<evidence type="ECO:0000256" key="1">
    <source>
        <dbReference type="ARBA" id="ARBA00001936"/>
    </source>
</evidence>
<dbReference type="EC" id="3.1.3.16" evidence="4"/>
<comment type="catalytic activity">
    <reaction evidence="9">
        <text>O-phospho-L-threonyl-[protein] + H2O = L-threonyl-[protein] + phosphate</text>
        <dbReference type="Rhea" id="RHEA:47004"/>
        <dbReference type="Rhea" id="RHEA-COMP:11060"/>
        <dbReference type="Rhea" id="RHEA-COMP:11605"/>
        <dbReference type="ChEBI" id="CHEBI:15377"/>
        <dbReference type="ChEBI" id="CHEBI:30013"/>
        <dbReference type="ChEBI" id="CHEBI:43474"/>
        <dbReference type="ChEBI" id="CHEBI:61977"/>
        <dbReference type="EC" id="3.1.3.16"/>
    </reaction>
    <physiologicalReaction direction="left-to-right" evidence="9">
        <dbReference type="Rhea" id="RHEA:47005"/>
    </physiologicalReaction>
</comment>
<evidence type="ECO:0000256" key="8">
    <source>
        <dbReference type="ARBA" id="ARBA00023211"/>
    </source>
</evidence>
<comment type="caution">
    <text evidence="13">The sequence shown here is derived from an EMBL/GenBank/DDBJ whole genome shotgun (WGS) entry which is preliminary data.</text>
</comment>
<feature type="region of interest" description="Disordered" evidence="11">
    <location>
        <begin position="315"/>
        <end position="390"/>
    </location>
</feature>
<evidence type="ECO:0000256" key="9">
    <source>
        <dbReference type="ARBA" id="ARBA00048832"/>
    </source>
</evidence>
<evidence type="ECO:0000256" key="2">
    <source>
        <dbReference type="ARBA" id="ARBA00001946"/>
    </source>
</evidence>
<evidence type="ECO:0000256" key="6">
    <source>
        <dbReference type="ARBA" id="ARBA00022801"/>
    </source>
</evidence>
<dbReference type="OrthoDB" id="10264738at2759"/>
<dbReference type="GO" id="GO:0004722">
    <property type="term" value="F:protein serine/threonine phosphatase activity"/>
    <property type="evidence" value="ECO:0007669"/>
    <property type="project" value="UniProtKB-EC"/>
</dbReference>
<feature type="domain" description="PPM-type phosphatase" evidence="12">
    <location>
        <begin position="23"/>
        <end position="287"/>
    </location>
</feature>
<evidence type="ECO:0000256" key="3">
    <source>
        <dbReference type="ARBA" id="ARBA00006702"/>
    </source>
</evidence>
<keyword evidence="5" id="KW-0479">Metal-binding</keyword>
<keyword evidence="14" id="KW-1185">Reference proteome</keyword>
<dbReference type="PANTHER" id="PTHR13832:SF565">
    <property type="entry name" value="AT28366P-RELATED"/>
    <property type="match status" value="1"/>
</dbReference>
<dbReference type="PROSITE" id="PS51746">
    <property type="entry name" value="PPM_2"/>
    <property type="match status" value="1"/>
</dbReference>
<evidence type="ECO:0000256" key="5">
    <source>
        <dbReference type="ARBA" id="ARBA00022723"/>
    </source>
</evidence>
<dbReference type="Proteomes" id="UP000187283">
    <property type="component" value="Unassembled WGS sequence"/>
</dbReference>
<comment type="cofactor">
    <cofactor evidence="2">
        <name>Mg(2+)</name>
        <dbReference type="ChEBI" id="CHEBI:18420"/>
    </cofactor>
</comment>
<dbReference type="SMART" id="SM00332">
    <property type="entry name" value="PP2Cc"/>
    <property type="match status" value="1"/>
</dbReference>
<keyword evidence="6 10" id="KW-0378">Hydrolase</keyword>
<keyword evidence="8" id="KW-0464">Manganese</keyword>
<evidence type="ECO:0000256" key="11">
    <source>
        <dbReference type="SAM" id="MobiDB-lite"/>
    </source>
</evidence>
<evidence type="ECO:0000313" key="13">
    <source>
        <dbReference type="EMBL" id="OMJ15486.1"/>
    </source>
</evidence>
<dbReference type="Gene3D" id="3.60.40.10">
    <property type="entry name" value="PPM-type phosphatase domain"/>
    <property type="match status" value="1"/>
</dbReference>
<dbReference type="EMBL" id="LSSN01002657">
    <property type="protein sequence ID" value="OMJ15486.1"/>
    <property type="molecule type" value="Genomic_DNA"/>
</dbReference>
<sequence length="390" mass="42293">MGQTLSNPITTKDTTSGGDDQYIYAASSMQGWRITMEDAHTTLLNIDEKSKIAFFAVFDGHGGSNAAIFAGKFLHKHIFDSEHFAKGEYELAIRDGFMSADSELRKISTKSGDPSGCTSVAVLITPEGQIYCGNAGDSRSILSCSGEAVELSFDHKPSNAEEYKRIVAGGGFVEFGRVNGNLALSRALGDFDFKKNDRKSDEEQIVTALPDVLNRTLTKDDEFIVVACDGIWDCLSNQQVVHFVREHISLGMKLDEISEQLMEKCLAGESELGGVGCDNMTVVIIGILHGKSENEWYESISTAFKNEKHEIGAMDSLDSENSESESEARMTITEVNPTENSKDSAIQSTDSAHKKEGNDESAPSESSSAKSSDATSESSTTVPEKKLDSK</sequence>
<evidence type="ECO:0000313" key="14">
    <source>
        <dbReference type="Proteomes" id="UP000187283"/>
    </source>
</evidence>
<dbReference type="STRING" id="133412.A0A1R1XLM2"/>
<proteinExistence type="inferred from homology"/>
<comment type="cofactor">
    <cofactor evidence="1">
        <name>Mn(2+)</name>
        <dbReference type="ChEBI" id="CHEBI:29035"/>
    </cofactor>
</comment>
<dbReference type="InterPro" id="IPR036457">
    <property type="entry name" value="PPM-type-like_dom_sf"/>
</dbReference>
<dbReference type="InterPro" id="IPR000222">
    <property type="entry name" value="PP2C_BS"/>
</dbReference>
<protein>
    <recommendedName>
        <fullName evidence="4">protein-serine/threonine phosphatase</fullName>
        <ecNumber evidence="4">3.1.3.16</ecNumber>
    </recommendedName>
</protein>
<dbReference type="PROSITE" id="PS01032">
    <property type="entry name" value="PPM_1"/>
    <property type="match status" value="1"/>
</dbReference>
<evidence type="ECO:0000256" key="4">
    <source>
        <dbReference type="ARBA" id="ARBA00013081"/>
    </source>
</evidence>
<evidence type="ECO:0000256" key="7">
    <source>
        <dbReference type="ARBA" id="ARBA00022912"/>
    </source>
</evidence>
<comment type="similarity">
    <text evidence="3 10">Belongs to the PP2C family.</text>
</comment>
<accession>A0A1R1XLM2</accession>
<feature type="compositionally biased region" description="Polar residues" evidence="11">
    <location>
        <begin position="333"/>
        <end position="350"/>
    </location>
</feature>
<organism evidence="13 14">
    <name type="scientific">Smittium culicis</name>
    <dbReference type="NCBI Taxonomy" id="133412"/>
    <lineage>
        <taxon>Eukaryota</taxon>
        <taxon>Fungi</taxon>
        <taxon>Fungi incertae sedis</taxon>
        <taxon>Zoopagomycota</taxon>
        <taxon>Kickxellomycotina</taxon>
        <taxon>Harpellomycetes</taxon>
        <taxon>Harpellales</taxon>
        <taxon>Legeriomycetaceae</taxon>
        <taxon>Smittium</taxon>
    </lineage>
</organism>
<dbReference type="InterPro" id="IPR001932">
    <property type="entry name" value="PPM-type_phosphatase-like_dom"/>
</dbReference>
<reference evidence="13 14" key="1">
    <citation type="submission" date="2017-01" db="EMBL/GenBank/DDBJ databases">
        <authorList>
            <person name="Mah S.A."/>
            <person name="Swanson W.J."/>
            <person name="Moy G.W."/>
            <person name="Vacquier V.D."/>
        </authorList>
    </citation>
    <scope>NUCLEOTIDE SEQUENCE [LARGE SCALE GENOMIC DNA]</scope>
    <source>
        <strain evidence="13 14">GSMNP</strain>
    </source>
</reference>
<dbReference type="Pfam" id="PF00481">
    <property type="entry name" value="PP2C"/>
    <property type="match status" value="1"/>
</dbReference>
<feature type="compositionally biased region" description="Low complexity" evidence="11">
    <location>
        <begin position="360"/>
        <end position="381"/>
    </location>
</feature>
<dbReference type="GO" id="GO:0046872">
    <property type="term" value="F:metal ion binding"/>
    <property type="evidence" value="ECO:0007669"/>
    <property type="project" value="UniProtKB-KW"/>
</dbReference>
<evidence type="ECO:0000256" key="10">
    <source>
        <dbReference type="RuleBase" id="RU003465"/>
    </source>
</evidence>
<dbReference type="FunFam" id="3.60.40.10:FF:000016">
    <property type="entry name" value="Protein phosphatase 2C"/>
    <property type="match status" value="1"/>
</dbReference>
<dbReference type="AlphaFoldDB" id="A0A1R1XLM2"/>
<dbReference type="PANTHER" id="PTHR13832">
    <property type="entry name" value="PROTEIN PHOSPHATASE 2C"/>
    <property type="match status" value="1"/>
</dbReference>